<keyword evidence="1" id="KW-0732">Signal</keyword>
<feature type="signal peptide" evidence="1">
    <location>
        <begin position="1"/>
        <end position="18"/>
    </location>
</feature>
<dbReference type="GeneID" id="5045781"/>
<evidence type="ECO:0000313" key="2">
    <source>
        <dbReference type="EMBL" id="CAK92592.1"/>
    </source>
</evidence>
<dbReference type="HOGENOM" id="CLU_2727687_0_0_1"/>
<evidence type="ECO:0000256" key="1">
    <source>
        <dbReference type="SAM" id="SignalP"/>
    </source>
</evidence>
<evidence type="ECO:0000313" key="3">
    <source>
        <dbReference type="Proteomes" id="UP000000600"/>
    </source>
</evidence>
<dbReference type="InParanoid" id="A0EBC5"/>
<proteinExistence type="predicted"/>
<reference evidence="2 3" key="1">
    <citation type="journal article" date="2006" name="Nature">
        <title>Global trends of whole-genome duplications revealed by the ciliate Paramecium tetraurelia.</title>
        <authorList>
            <consortium name="Genoscope"/>
            <person name="Aury J.-M."/>
            <person name="Jaillon O."/>
            <person name="Duret L."/>
            <person name="Noel B."/>
            <person name="Jubin C."/>
            <person name="Porcel B.M."/>
            <person name="Segurens B."/>
            <person name="Daubin V."/>
            <person name="Anthouard V."/>
            <person name="Aiach N."/>
            <person name="Arnaiz O."/>
            <person name="Billaut A."/>
            <person name="Beisson J."/>
            <person name="Blanc I."/>
            <person name="Bouhouche K."/>
            <person name="Camara F."/>
            <person name="Duharcourt S."/>
            <person name="Guigo R."/>
            <person name="Gogendeau D."/>
            <person name="Katinka M."/>
            <person name="Keller A.-M."/>
            <person name="Kissmehl R."/>
            <person name="Klotz C."/>
            <person name="Koll F."/>
            <person name="Le Moue A."/>
            <person name="Lepere C."/>
            <person name="Malinsky S."/>
            <person name="Nowacki M."/>
            <person name="Nowak J.K."/>
            <person name="Plattner H."/>
            <person name="Poulain J."/>
            <person name="Ruiz F."/>
            <person name="Serrano V."/>
            <person name="Zagulski M."/>
            <person name="Dessen P."/>
            <person name="Betermier M."/>
            <person name="Weissenbach J."/>
            <person name="Scarpelli C."/>
            <person name="Schachter V."/>
            <person name="Sperling L."/>
            <person name="Meyer E."/>
            <person name="Cohen J."/>
            <person name="Wincker P."/>
        </authorList>
    </citation>
    <scope>NUCLEOTIDE SEQUENCE [LARGE SCALE GENOMIC DNA]</scope>
    <source>
        <strain evidence="2 3">Stock d4-2</strain>
    </source>
</reference>
<dbReference type="KEGG" id="ptm:GSPATT00025326001"/>
<dbReference type="EMBL" id="CT868669">
    <property type="protein sequence ID" value="CAK92592.1"/>
    <property type="molecule type" value="Genomic_DNA"/>
</dbReference>
<feature type="chain" id="PRO_5002624509" evidence="1">
    <location>
        <begin position="19"/>
        <end position="72"/>
    </location>
</feature>
<protein>
    <submittedName>
        <fullName evidence="2">Uncharacterized protein</fullName>
    </submittedName>
</protein>
<sequence>MISQDILFFLLILQLADGFRNIADYNDRIGYQFQCNGGHRHAPGMHPHPCVCNLKIWIQTILMFVKPLQKCK</sequence>
<dbReference type="AlphaFoldDB" id="A0EBC5"/>
<dbReference type="RefSeq" id="XP_001459989.1">
    <property type="nucleotide sequence ID" value="XM_001459952.1"/>
</dbReference>
<accession>A0EBC5</accession>
<organism evidence="2 3">
    <name type="scientific">Paramecium tetraurelia</name>
    <dbReference type="NCBI Taxonomy" id="5888"/>
    <lineage>
        <taxon>Eukaryota</taxon>
        <taxon>Sar</taxon>
        <taxon>Alveolata</taxon>
        <taxon>Ciliophora</taxon>
        <taxon>Intramacronucleata</taxon>
        <taxon>Oligohymenophorea</taxon>
        <taxon>Peniculida</taxon>
        <taxon>Parameciidae</taxon>
        <taxon>Paramecium</taxon>
    </lineage>
</organism>
<keyword evidence="3" id="KW-1185">Reference proteome</keyword>
<gene>
    <name evidence="2" type="ORF">GSPATT00025326001</name>
</gene>
<name>A0EBC5_PARTE</name>
<dbReference type="Proteomes" id="UP000000600">
    <property type="component" value="Unassembled WGS sequence"/>
</dbReference>